<gene>
    <name evidence="3" type="ORF">F8144_09255</name>
</gene>
<comment type="caution">
    <text evidence="3">The sequence shown here is derived from an EMBL/GenBank/DDBJ whole genome shotgun (WGS) entry which is preliminary data.</text>
</comment>
<dbReference type="Proteomes" id="UP000442990">
    <property type="component" value="Unassembled WGS sequence"/>
</dbReference>
<feature type="transmembrane region" description="Helical" evidence="2">
    <location>
        <begin position="350"/>
        <end position="367"/>
    </location>
</feature>
<feature type="compositionally biased region" description="Low complexity" evidence="1">
    <location>
        <begin position="20"/>
        <end position="34"/>
    </location>
</feature>
<feature type="transmembrane region" description="Helical" evidence="2">
    <location>
        <begin position="475"/>
        <end position="495"/>
    </location>
</feature>
<dbReference type="EMBL" id="WBKG01000005">
    <property type="protein sequence ID" value="KAB1989214.1"/>
    <property type="molecule type" value="Genomic_DNA"/>
</dbReference>
<feature type="transmembrane region" description="Helical" evidence="2">
    <location>
        <begin position="431"/>
        <end position="455"/>
    </location>
</feature>
<feature type="region of interest" description="Disordered" evidence="1">
    <location>
        <begin position="1"/>
        <end position="197"/>
    </location>
</feature>
<proteinExistence type="predicted"/>
<dbReference type="AlphaFoldDB" id="A0A7J5DKR8"/>
<dbReference type="Pfam" id="PF13687">
    <property type="entry name" value="DUF4153"/>
    <property type="match status" value="1"/>
</dbReference>
<protein>
    <submittedName>
        <fullName evidence="3">DUF4173 domain-containing protein</fullName>
    </submittedName>
</protein>
<organism evidence="3 4">
    <name type="scientific">Streptomyces triticiradicis</name>
    <dbReference type="NCBI Taxonomy" id="2651189"/>
    <lineage>
        <taxon>Bacteria</taxon>
        <taxon>Bacillati</taxon>
        <taxon>Actinomycetota</taxon>
        <taxon>Actinomycetes</taxon>
        <taxon>Kitasatosporales</taxon>
        <taxon>Streptomycetaceae</taxon>
        <taxon>Streptomyces</taxon>
    </lineage>
</organism>
<keyword evidence="2" id="KW-0812">Transmembrane</keyword>
<feature type="transmembrane region" description="Helical" evidence="2">
    <location>
        <begin position="262"/>
        <end position="280"/>
    </location>
</feature>
<feature type="transmembrane region" description="Helical" evidence="2">
    <location>
        <begin position="387"/>
        <end position="410"/>
    </location>
</feature>
<accession>A0A7J5DKR8</accession>
<evidence type="ECO:0000313" key="3">
    <source>
        <dbReference type="EMBL" id="KAB1989214.1"/>
    </source>
</evidence>
<feature type="transmembrane region" description="Helical" evidence="2">
    <location>
        <begin position="547"/>
        <end position="568"/>
    </location>
</feature>
<keyword evidence="4" id="KW-1185">Reference proteome</keyword>
<feature type="transmembrane region" description="Helical" evidence="2">
    <location>
        <begin position="217"/>
        <end position="250"/>
    </location>
</feature>
<feature type="compositionally biased region" description="Basic and acidic residues" evidence="1">
    <location>
        <begin position="1"/>
        <end position="10"/>
    </location>
</feature>
<dbReference type="InterPro" id="IPR025291">
    <property type="entry name" value="DUF4153"/>
</dbReference>
<feature type="compositionally biased region" description="Acidic residues" evidence="1">
    <location>
        <begin position="131"/>
        <end position="153"/>
    </location>
</feature>
<feature type="transmembrane region" description="Helical" evidence="2">
    <location>
        <begin position="308"/>
        <end position="330"/>
    </location>
</feature>
<evidence type="ECO:0000313" key="4">
    <source>
        <dbReference type="Proteomes" id="UP000442990"/>
    </source>
</evidence>
<reference evidence="3 4" key="1">
    <citation type="submission" date="2019-09" db="EMBL/GenBank/DDBJ databases">
        <title>Isolation and identification of active actinomycetes.</title>
        <authorList>
            <person name="Yu Z."/>
            <person name="Han C."/>
            <person name="Yu B."/>
        </authorList>
    </citation>
    <scope>NUCLEOTIDE SEQUENCE [LARGE SCALE GENOMIC DNA]</scope>
    <source>
        <strain evidence="3 4">NEAU-H2</strain>
    </source>
</reference>
<feature type="transmembrane region" description="Helical" evidence="2">
    <location>
        <begin position="507"/>
        <end position="527"/>
    </location>
</feature>
<evidence type="ECO:0000256" key="2">
    <source>
        <dbReference type="SAM" id="Phobius"/>
    </source>
</evidence>
<keyword evidence="2" id="KW-1133">Transmembrane helix</keyword>
<name>A0A7J5DKR8_9ACTN</name>
<sequence>MAGVCRRDTGRQPSAAVACSGLPGDRLGGDPLSDIPSAPEPGDEATEQRKSPETSGAVPGSGSRPPEPPGPGDSTGPAVPGSAGRRPDTTGSGAGDADAPGAGGGTGDAEELGDEEEAGGRAGSRSGSEPGGDEGAEGADESGGDEPGGGEDTGDARGLRSQPRAEGVTRAGGAVRPQAARPPHAGTGKASPPSASGLWSPELWAVRAAPVGTPTLWAVLATGVLSMLLLDGGLAVNLLLVAVPASLAAYFAGRDAGRRTRAWSLVWGVGGIGLLVVPALRDADWPSFLAVVTAIGLGSLALNGGRTWPAVLLGPIGVVNSVITGVSWGWRGLRERFGGARRGVGVGLRAFVVSALLLLVFGALFAGADAAFADLLSDLVPDASVAGGPWCVVLLAAGLVVALAVAHTAAAPVRLDRVVVRPGRARNRVEWALPLIVLIVLFAAFNVVQLVVLFGGYDAVLEKTDLSYAEYARQGFWQLLFVTLLTLLVVGFALRWAPRDGAGDRKLVRSVLGTLCALTLVVVASAVRRMDMYVEAYGLTRLRISVLAGELWLGLVIVLIMAAGVWGARWLPRAVAASAAAGVLAFGLMSPDGLIAERNVQRYEDTHKFDILYARDLSADAVPALDRLKEPARSCVLRSIADELGEDDAPWYATSWGEARARDILRDHPPAVSVDEEVCNSLTEVPEYR</sequence>
<keyword evidence="2" id="KW-0472">Membrane</keyword>
<evidence type="ECO:0000256" key="1">
    <source>
        <dbReference type="SAM" id="MobiDB-lite"/>
    </source>
</evidence>
<feature type="compositionally biased region" description="Acidic residues" evidence="1">
    <location>
        <begin position="108"/>
        <end position="117"/>
    </location>
</feature>